<dbReference type="EMBL" id="AP018738">
    <property type="protein sequence ID" value="BBE51183.1"/>
    <property type="molecule type" value="Genomic_DNA"/>
</dbReference>
<protein>
    <submittedName>
        <fullName evidence="1">Uncharacterized protein</fullName>
    </submittedName>
</protein>
<dbReference type="KEGG" id="fam:OYT1_ch1636"/>
<gene>
    <name evidence="1" type="ORF">OYT1_ch1636</name>
</gene>
<dbReference type="OrthoDB" id="7358102at2"/>
<proteinExistence type="predicted"/>
<sequence length="107" mass="12224">MADAEVLAWAKRYADQHSIQKLADLVGYKRTSLSLYLSDKYPADPKGIELELRRHMSSRMCPYLEIEIMADDCARRAARPRPHQSGSAMEEHWMACQNCSNKGVSHE</sequence>
<accession>A0A2Z6GC65</accession>
<organism evidence="1 2">
    <name type="scientific">Ferriphaselus amnicola</name>
    <dbReference type="NCBI Taxonomy" id="1188319"/>
    <lineage>
        <taxon>Bacteria</taxon>
        <taxon>Pseudomonadati</taxon>
        <taxon>Pseudomonadota</taxon>
        <taxon>Betaproteobacteria</taxon>
        <taxon>Nitrosomonadales</taxon>
        <taxon>Gallionellaceae</taxon>
        <taxon>Ferriphaselus</taxon>
    </lineage>
</organism>
<dbReference type="AlphaFoldDB" id="A0A2Z6GC65"/>
<evidence type="ECO:0000313" key="2">
    <source>
        <dbReference type="Proteomes" id="UP000033070"/>
    </source>
</evidence>
<keyword evidence="2" id="KW-1185">Reference proteome</keyword>
<evidence type="ECO:0000313" key="1">
    <source>
        <dbReference type="EMBL" id="BBE51183.1"/>
    </source>
</evidence>
<dbReference type="Proteomes" id="UP000033070">
    <property type="component" value="Chromosome"/>
</dbReference>
<dbReference type="STRING" id="1188319.OYT1_02671"/>
<name>A0A2Z6GC65_9PROT</name>
<dbReference type="RefSeq" id="WP_062627759.1">
    <property type="nucleotide sequence ID" value="NZ_AP018738.1"/>
</dbReference>
<reference evidence="1 2" key="1">
    <citation type="submission" date="2018-06" db="EMBL/GenBank/DDBJ databases">
        <title>OYT1 Genome Sequencing.</title>
        <authorList>
            <person name="Kato S."/>
            <person name="Itoh T."/>
            <person name="Ohkuma M."/>
        </authorList>
    </citation>
    <scope>NUCLEOTIDE SEQUENCE [LARGE SCALE GENOMIC DNA]</scope>
    <source>
        <strain evidence="1 2">OYT1</strain>
    </source>
</reference>